<proteinExistence type="inferred from homology"/>
<comment type="cofactor">
    <cofactor evidence="1">
        <name>Mg(2+)</name>
        <dbReference type="ChEBI" id="CHEBI:18420"/>
    </cofactor>
</comment>
<dbReference type="InterPro" id="IPR033965">
    <property type="entry name" value="ComQ"/>
</dbReference>
<dbReference type="EC" id="2.5.1.-" evidence="7"/>
<evidence type="ECO:0000256" key="3">
    <source>
        <dbReference type="ARBA" id="ARBA00022679"/>
    </source>
</evidence>
<protein>
    <submittedName>
        <fullName evidence="7">Polyprenyl synthetase family protein</fullName>
        <ecNumber evidence="7">2.5.1.-</ecNumber>
    </submittedName>
</protein>
<dbReference type="InterPro" id="IPR008949">
    <property type="entry name" value="Isoprenoid_synthase_dom_sf"/>
</dbReference>
<dbReference type="SUPFAM" id="SSF48576">
    <property type="entry name" value="Terpenoid synthases"/>
    <property type="match status" value="1"/>
</dbReference>
<keyword evidence="5" id="KW-0460">Magnesium</keyword>
<name>A0ABW5C0K4_9BACI</name>
<dbReference type="PANTHER" id="PTHR12001">
    <property type="entry name" value="GERANYLGERANYL PYROPHOSPHATE SYNTHASE"/>
    <property type="match status" value="1"/>
</dbReference>
<dbReference type="SFLD" id="SFLDG01211">
    <property type="entry name" value="Competence_Regulatory_Protein"/>
    <property type="match status" value="1"/>
</dbReference>
<evidence type="ECO:0000256" key="2">
    <source>
        <dbReference type="ARBA" id="ARBA00006706"/>
    </source>
</evidence>
<dbReference type="RefSeq" id="WP_247345536.1">
    <property type="nucleotide sequence ID" value="NZ_CP095550.1"/>
</dbReference>
<evidence type="ECO:0000256" key="5">
    <source>
        <dbReference type="ARBA" id="ARBA00022842"/>
    </source>
</evidence>
<evidence type="ECO:0000313" key="8">
    <source>
        <dbReference type="Proteomes" id="UP001597318"/>
    </source>
</evidence>
<dbReference type="Gene3D" id="1.10.600.10">
    <property type="entry name" value="Farnesyl Diphosphate Synthase"/>
    <property type="match status" value="1"/>
</dbReference>
<dbReference type="EMBL" id="JBHUIK010000005">
    <property type="protein sequence ID" value="MFD2215867.1"/>
    <property type="molecule type" value="Genomic_DNA"/>
</dbReference>
<comment type="similarity">
    <text evidence="2 6">Belongs to the FPP/GGPP synthase family.</text>
</comment>
<dbReference type="SFLD" id="SFLDS00005">
    <property type="entry name" value="Isoprenoid_Synthase_Type_I"/>
    <property type="match status" value="1"/>
</dbReference>
<sequence>MVDNEHIKQQMIQIIESQVKESELQHLVVSFIKEKDNFHFAHLAILHYDAFEGKNAEIVRLAAAIQLLILSFDMLDDLEDLDNMEEPWMKINSSIALNAATLIYTLSHKVILSLSSPYKIQILDSFTRFSLQAMEGQHLDLENSLFSEDECIKMMKYKSGSLIALASVSGMLLAGANEEKVEAYSYQIGIAAQIENDFRDLFNPNKNDISAQKKSLGFLYLQKKCNEHALEIIEGFKSEKTVEAYFGSYKKFSNKLLNSGTVHYLNVMKQIAVNKAAKLINELPIKQDQIERLKAVLLSSKEQF</sequence>
<evidence type="ECO:0000256" key="1">
    <source>
        <dbReference type="ARBA" id="ARBA00001946"/>
    </source>
</evidence>
<gene>
    <name evidence="7" type="ORF">ACFSKK_19465</name>
</gene>
<keyword evidence="4" id="KW-0479">Metal-binding</keyword>
<keyword evidence="8" id="KW-1185">Reference proteome</keyword>
<comment type="caution">
    <text evidence="7">The sequence shown here is derived from an EMBL/GenBank/DDBJ whole genome shotgun (WGS) entry which is preliminary data.</text>
</comment>
<reference evidence="8" key="1">
    <citation type="journal article" date="2019" name="Int. J. Syst. Evol. Microbiol.">
        <title>The Global Catalogue of Microorganisms (GCM) 10K type strain sequencing project: providing services to taxonomists for standard genome sequencing and annotation.</title>
        <authorList>
            <consortium name="The Broad Institute Genomics Platform"/>
            <consortium name="The Broad Institute Genome Sequencing Center for Infectious Disease"/>
            <person name="Wu L."/>
            <person name="Ma J."/>
        </authorList>
    </citation>
    <scope>NUCLEOTIDE SEQUENCE [LARGE SCALE GENOMIC DNA]</scope>
    <source>
        <strain evidence="8">CGMCC 1.15474</strain>
    </source>
</reference>
<dbReference type="InterPro" id="IPR000092">
    <property type="entry name" value="Polyprenyl_synt"/>
</dbReference>
<evidence type="ECO:0000256" key="4">
    <source>
        <dbReference type="ARBA" id="ARBA00022723"/>
    </source>
</evidence>
<evidence type="ECO:0000256" key="6">
    <source>
        <dbReference type="RuleBase" id="RU004466"/>
    </source>
</evidence>
<dbReference type="GO" id="GO:0016740">
    <property type="term" value="F:transferase activity"/>
    <property type="evidence" value="ECO:0007669"/>
    <property type="project" value="UniProtKB-KW"/>
</dbReference>
<dbReference type="PANTHER" id="PTHR12001:SF69">
    <property type="entry name" value="ALL TRANS-POLYPRENYL-DIPHOSPHATE SYNTHASE PDSS1"/>
    <property type="match status" value="1"/>
</dbReference>
<accession>A0ABW5C0K4</accession>
<dbReference type="Proteomes" id="UP001597318">
    <property type="component" value="Unassembled WGS sequence"/>
</dbReference>
<dbReference type="Pfam" id="PF00348">
    <property type="entry name" value="polyprenyl_synt"/>
    <property type="match status" value="1"/>
</dbReference>
<dbReference type="CDD" id="cd00867">
    <property type="entry name" value="Trans_IPPS"/>
    <property type="match status" value="1"/>
</dbReference>
<evidence type="ECO:0000313" key="7">
    <source>
        <dbReference type="EMBL" id="MFD2215867.1"/>
    </source>
</evidence>
<keyword evidence="3 6" id="KW-0808">Transferase</keyword>
<organism evidence="7 8">
    <name type="scientific">Metabacillus endolithicus</name>
    <dbReference type="NCBI Taxonomy" id="1535204"/>
    <lineage>
        <taxon>Bacteria</taxon>
        <taxon>Bacillati</taxon>
        <taxon>Bacillota</taxon>
        <taxon>Bacilli</taxon>
        <taxon>Bacillales</taxon>
        <taxon>Bacillaceae</taxon>
        <taxon>Metabacillus</taxon>
    </lineage>
</organism>